<dbReference type="Proteomes" id="UP001233999">
    <property type="component" value="Unassembled WGS sequence"/>
</dbReference>
<keyword evidence="3" id="KW-1185">Reference proteome</keyword>
<reference evidence="2" key="2">
    <citation type="submission" date="2023-05" db="EMBL/GenBank/DDBJ databases">
        <authorList>
            <person name="Fouks B."/>
        </authorList>
    </citation>
    <scope>NUCLEOTIDE SEQUENCE</scope>
    <source>
        <strain evidence="2">Stay&amp;Tobe</strain>
        <tissue evidence="2">Testes</tissue>
    </source>
</reference>
<evidence type="ECO:0000313" key="2">
    <source>
        <dbReference type="EMBL" id="KAJ9587594.1"/>
    </source>
</evidence>
<name>A0AAD8EF64_DIPPU</name>
<reference evidence="2" key="1">
    <citation type="journal article" date="2023" name="IScience">
        <title>Live-bearing cockroach genome reveals convergent evolutionary mechanisms linked to viviparity in insects and beyond.</title>
        <authorList>
            <person name="Fouks B."/>
            <person name="Harrison M.C."/>
            <person name="Mikhailova A.A."/>
            <person name="Marchal E."/>
            <person name="English S."/>
            <person name="Carruthers M."/>
            <person name="Jennings E.C."/>
            <person name="Chiamaka E.L."/>
            <person name="Frigard R.A."/>
            <person name="Pippel M."/>
            <person name="Attardo G.M."/>
            <person name="Benoit J.B."/>
            <person name="Bornberg-Bauer E."/>
            <person name="Tobe S.S."/>
        </authorList>
    </citation>
    <scope>NUCLEOTIDE SEQUENCE</scope>
    <source>
        <strain evidence="2">Stay&amp;Tobe</strain>
    </source>
</reference>
<dbReference type="AlphaFoldDB" id="A0AAD8EF64"/>
<organism evidence="2 3">
    <name type="scientific">Diploptera punctata</name>
    <name type="common">Pacific beetle cockroach</name>
    <dbReference type="NCBI Taxonomy" id="6984"/>
    <lineage>
        <taxon>Eukaryota</taxon>
        <taxon>Metazoa</taxon>
        <taxon>Ecdysozoa</taxon>
        <taxon>Arthropoda</taxon>
        <taxon>Hexapoda</taxon>
        <taxon>Insecta</taxon>
        <taxon>Pterygota</taxon>
        <taxon>Neoptera</taxon>
        <taxon>Polyneoptera</taxon>
        <taxon>Dictyoptera</taxon>
        <taxon>Blattodea</taxon>
        <taxon>Blaberoidea</taxon>
        <taxon>Blaberidae</taxon>
        <taxon>Diplopterinae</taxon>
        <taxon>Diploptera</taxon>
    </lineage>
</organism>
<comment type="caution">
    <text evidence="2">The sequence shown here is derived from an EMBL/GenBank/DDBJ whole genome shotgun (WGS) entry which is preliminary data.</text>
</comment>
<protein>
    <submittedName>
        <fullName evidence="2">Uncharacterized protein</fullName>
    </submittedName>
</protein>
<proteinExistence type="predicted"/>
<feature type="compositionally biased region" description="Basic and acidic residues" evidence="1">
    <location>
        <begin position="21"/>
        <end position="47"/>
    </location>
</feature>
<gene>
    <name evidence="2" type="ORF">L9F63_018976</name>
</gene>
<sequence>KQQNNLIAGLRATNEMLTLQDHPEDKHKDSSLDRESEGEPKEIETARIRPNKKGVVIPRSDSVGSGSGRKYLAPTLSDPAVRTDKERAAATKKRNSRPQSKQQNNLPHLTEGPECSHLARDISANKTALPKVSSVLLEVRDWWHEQLGYNTQSSDEETV</sequence>
<feature type="compositionally biased region" description="Polar residues" evidence="1">
    <location>
        <begin position="97"/>
        <end position="107"/>
    </location>
</feature>
<accession>A0AAD8EF64</accession>
<feature type="region of interest" description="Disordered" evidence="1">
    <location>
        <begin position="1"/>
        <end position="115"/>
    </location>
</feature>
<evidence type="ECO:0000313" key="3">
    <source>
        <dbReference type="Proteomes" id="UP001233999"/>
    </source>
</evidence>
<feature type="non-terminal residue" evidence="2">
    <location>
        <position position="1"/>
    </location>
</feature>
<evidence type="ECO:0000256" key="1">
    <source>
        <dbReference type="SAM" id="MobiDB-lite"/>
    </source>
</evidence>
<dbReference type="EMBL" id="JASPKZ010006084">
    <property type="protein sequence ID" value="KAJ9587594.1"/>
    <property type="molecule type" value="Genomic_DNA"/>
</dbReference>